<evidence type="ECO:0000256" key="2">
    <source>
        <dbReference type="ARBA" id="ARBA00013194"/>
    </source>
</evidence>
<comment type="caution">
    <text evidence="9">The sequence shown here is derived from an EMBL/GenBank/DDBJ whole genome shotgun (WGS) entry which is preliminary data.</text>
</comment>
<evidence type="ECO:0000256" key="1">
    <source>
        <dbReference type="ARBA" id="ARBA00000971"/>
    </source>
</evidence>
<feature type="domain" description="PpiC" evidence="8">
    <location>
        <begin position="136"/>
        <end position="226"/>
    </location>
</feature>
<evidence type="ECO:0000313" key="9">
    <source>
        <dbReference type="EMBL" id="MBZ0155457.1"/>
    </source>
</evidence>
<proteinExistence type="predicted"/>
<dbReference type="Pfam" id="PF00639">
    <property type="entry name" value="Rotamase"/>
    <property type="match status" value="1"/>
</dbReference>
<dbReference type="InterPro" id="IPR050245">
    <property type="entry name" value="PrsA_foldase"/>
</dbReference>
<sequence length="300" mass="33240">MKKLFLLMIALVFAVSCTKGGGSKSDYVVKIDNTQISREDAQAEMNSLPDMARQFFSGPEGTSRFVDELVKKEMLYLEAKKRKMDQDKDFQRKLEEFKKITLINQLLEKEIEAASKITDKDVQAYYDSHKDDFMISSQVKISQILVKTEDDAKKVYERIKAGEDFAKVASEMSTDKGSAKAGGNIGSFKRGELAPELEETVFRLKKGEVGMPVKLKDGIHIIKVTDAKGTAVEFDKVKGLIGQKLTADKQKASFDTFIESLKKNYKVEINKEAVAKLAPAPAPAAPAAPHALPQPATPDK</sequence>
<dbReference type="AlphaFoldDB" id="A0A953J6E0"/>
<dbReference type="PANTHER" id="PTHR47245:SF1">
    <property type="entry name" value="FOLDASE PROTEIN PRSA"/>
    <property type="match status" value="1"/>
</dbReference>
<accession>A0A953J6E0</accession>
<evidence type="ECO:0000256" key="7">
    <source>
        <dbReference type="SAM" id="MobiDB-lite"/>
    </source>
</evidence>
<dbReference type="InterPro" id="IPR000297">
    <property type="entry name" value="PPIase_PpiC"/>
</dbReference>
<dbReference type="InterPro" id="IPR023058">
    <property type="entry name" value="PPIase_PpiC_CS"/>
</dbReference>
<evidence type="ECO:0000256" key="4">
    <source>
        <dbReference type="ARBA" id="ARBA00023110"/>
    </source>
</evidence>
<dbReference type="SUPFAM" id="SSF54534">
    <property type="entry name" value="FKBP-like"/>
    <property type="match status" value="1"/>
</dbReference>
<feature type="region of interest" description="Disordered" evidence="7">
    <location>
        <begin position="279"/>
        <end position="300"/>
    </location>
</feature>
<evidence type="ECO:0000256" key="6">
    <source>
        <dbReference type="PROSITE-ProRule" id="PRU00278"/>
    </source>
</evidence>
<gene>
    <name evidence="9" type="ORF">K8I29_04475</name>
</gene>
<dbReference type="PANTHER" id="PTHR47245">
    <property type="entry name" value="PEPTIDYLPROLYL ISOMERASE"/>
    <property type="match status" value="1"/>
</dbReference>
<dbReference type="PROSITE" id="PS01096">
    <property type="entry name" value="PPIC_PPIASE_1"/>
    <property type="match status" value="1"/>
</dbReference>
<dbReference type="PROSITE" id="PS50198">
    <property type="entry name" value="PPIC_PPIASE_2"/>
    <property type="match status" value="1"/>
</dbReference>
<comment type="catalytic activity">
    <reaction evidence="1">
        <text>[protein]-peptidylproline (omega=180) = [protein]-peptidylproline (omega=0)</text>
        <dbReference type="Rhea" id="RHEA:16237"/>
        <dbReference type="Rhea" id="RHEA-COMP:10747"/>
        <dbReference type="Rhea" id="RHEA-COMP:10748"/>
        <dbReference type="ChEBI" id="CHEBI:83833"/>
        <dbReference type="ChEBI" id="CHEBI:83834"/>
        <dbReference type="EC" id="5.2.1.8"/>
    </reaction>
</comment>
<evidence type="ECO:0000256" key="3">
    <source>
        <dbReference type="ARBA" id="ARBA00022729"/>
    </source>
</evidence>
<dbReference type="PROSITE" id="PS51257">
    <property type="entry name" value="PROKAR_LIPOPROTEIN"/>
    <property type="match status" value="1"/>
</dbReference>
<dbReference type="GO" id="GO:0003755">
    <property type="term" value="F:peptidyl-prolyl cis-trans isomerase activity"/>
    <property type="evidence" value="ECO:0007669"/>
    <property type="project" value="UniProtKB-KW"/>
</dbReference>
<dbReference type="Gene3D" id="3.10.50.40">
    <property type="match status" value="1"/>
</dbReference>
<protein>
    <recommendedName>
        <fullName evidence="2">peptidylprolyl isomerase</fullName>
        <ecNumber evidence="2">5.2.1.8</ecNumber>
    </recommendedName>
</protein>
<evidence type="ECO:0000313" key="10">
    <source>
        <dbReference type="Proteomes" id="UP000705867"/>
    </source>
</evidence>
<dbReference type="InterPro" id="IPR046357">
    <property type="entry name" value="PPIase_dom_sf"/>
</dbReference>
<dbReference type="EC" id="5.2.1.8" evidence="2"/>
<reference evidence="9" key="2">
    <citation type="submission" date="2021-08" db="EMBL/GenBank/DDBJ databases">
        <authorList>
            <person name="Dalcin Martins P."/>
        </authorList>
    </citation>
    <scope>NUCLEOTIDE SEQUENCE</scope>
    <source>
        <strain evidence="9">MAG_39</strain>
    </source>
</reference>
<dbReference type="EMBL" id="JAIOIV010000033">
    <property type="protein sequence ID" value="MBZ0155457.1"/>
    <property type="molecule type" value="Genomic_DNA"/>
</dbReference>
<keyword evidence="5 6" id="KW-0413">Isomerase</keyword>
<keyword evidence="4 6" id="KW-0697">Rotamase</keyword>
<dbReference type="SUPFAM" id="SSF109998">
    <property type="entry name" value="Triger factor/SurA peptide-binding domain-like"/>
    <property type="match status" value="1"/>
</dbReference>
<organism evidence="9 10">
    <name type="scientific">Candidatus Nitrobium versatile</name>
    <dbReference type="NCBI Taxonomy" id="2884831"/>
    <lineage>
        <taxon>Bacteria</taxon>
        <taxon>Pseudomonadati</taxon>
        <taxon>Nitrospirota</taxon>
        <taxon>Nitrospiria</taxon>
        <taxon>Nitrospirales</taxon>
        <taxon>Nitrospiraceae</taxon>
        <taxon>Candidatus Nitrobium</taxon>
    </lineage>
</organism>
<dbReference type="InterPro" id="IPR027304">
    <property type="entry name" value="Trigger_fact/SurA_dom_sf"/>
</dbReference>
<name>A0A953J6E0_9BACT</name>
<reference evidence="9" key="1">
    <citation type="journal article" date="2021" name="bioRxiv">
        <title>Unraveling nitrogen, sulfur and carbon metabolic pathways and microbial community transcriptional responses to substrate deprivation and toxicity stresses in a bioreactor mimicking anoxic brackish coastal sediment conditions.</title>
        <authorList>
            <person name="Martins P.D."/>
            <person name="Echeveste M.J."/>
            <person name="Arshad A."/>
            <person name="Kurth J."/>
            <person name="Ouboter H."/>
            <person name="Jetten M.S.M."/>
            <person name="Welte C.U."/>
        </authorList>
    </citation>
    <scope>NUCLEOTIDE SEQUENCE</scope>
    <source>
        <strain evidence="9">MAG_39</strain>
    </source>
</reference>
<dbReference type="Proteomes" id="UP000705867">
    <property type="component" value="Unassembled WGS sequence"/>
</dbReference>
<evidence type="ECO:0000256" key="5">
    <source>
        <dbReference type="ARBA" id="ARBA00023235"/>
    </source>
</evidence>
<evidence type="ECO:0000259" key="8">
    <source>
        <dbReference type="PROSITE" id="PS50198"/>
    </source>
</evidence>
<dbReference type="Pfam" id="PF13624">
    <property type="entry name" value="SurA_N_3"/>
    <property type="match status" value="1"/>
</dbReference>
<keyword evidence="3" id="KW-0732">Signal</keyword>